<dbReference type="InterPro" id="IPR047197">
    <property type="entry name" value="THYN1-like_EVE"/>
</dbReference>
<dbReference type="CDD" id="cd21133">
    <property type="entry name" value="EVE"/>
    <property type="match status" value="1"/>
</dbReference>
<evidence type="ECO:0000256" key="1">
    <source>
        <dbReference type="ARBA" id="ARBA00004123"/>
    </source>
</evidence>
<comment type="caution">
    <text evidence="7">The sequence shown here is derived from an EMBL/GenBank/DDBJ whole genome shotgun (WGS) entry which is preliminary data.</text>
</comment>
<feature type="compositionally biased region" description="Low complexity" evidence="5">
    <location>
        <begin position="29"/>
        <end position="42"/>
    </location>
</feature>
<dbReference type="InterPro" id="IPR052181">
    <property type="entry name" value="5hmC_binding"/>
</dbReference>
<dbReference type="Proteomes" id="UP000664534">
    <property type="component" value="Unassembled WGS sequence"/>
</dbReference>
<proteinExistence type="predicted"/>
<dbReference type="InterPro" id="IPR015947">
    <property type="entry name" value="PUA-like_sf"/>
</dbReference>
<evidence type="ECO:0000256" key="2">
    <source>
        <dbReference type="ARBA" id="ARBA00014654"/>
    </source>
</evidence>
<keyword evidence="8" id="KW-1185">Reference proteome</keyword>
<evidence type="ECO:0000313" key="8">
    <source>
        <dbReference type="Proteomes" id="UP000664534"/>
    </source>
</evidence>
<dbReference type="SUPFAM" id="SSF88697">
    <property type="entry name" value="PUA domain-like"/>
    <property type="match status" value="1"/>
</dbReference>
<sequence>MAPAKRKANAAADATSTTTNKKQKKIVEPTASSSRPSRTSLAIATAPRSTRSSISGKSTPVKPTKKTTKASVNGNATKPATKVKATDSTNDRKRGRPAKATNDKKETAAPGGSSTVLIDVPLREKPVGNAEAEEEAEASGEGPAYWLMKAEPESRIEKGKDVKFSIDDLKEAKEPEGWDGVRNAVARNNMRLMMKGDMAFFYHSNCKEPGIVGTMEIVQEHSVDETAFDPEHPYFDEKSDREKPKWCLVHVKFVQKFLKMIKLKELQKYAKNGGVLENMQGLRQTRLSVSKVSKKEWDFIMGLNDVDDTAAMSAAHQPNMLA</sequence>
<organism evidence="7 8">
    <name type="scientific">Imshaugia aleurites</name>
    <dbReference type="NCBI Taxonomy" id="172621"/>
    <lineage>
        <taxon>Eukaryota</taxon>
        <taxon>Fungi</taxon>
        <taxon>Dikarya</taxon>
        <taxon>Ascomycota</taxon>
        <taxon>Pezizomycotina</taxon>
        <taxon>Lecanoromycetes</taxon>
        <taxon>OSLEUM clade</taxon>
        <taxon>Lecanoromycetidae</taxon>
        <taxon>Lecanorales</taxon>
        <taxon>Lecanorineae</taxon>
        <taxon>Parmeliaceae</taxon>
        <taxon>Imshaugia</taxon>
    </lineage>
</organism>
<feature type="compositionally biased region" description="Low complexity" evidence="5">
    <location>
        <begin position="9"/>
        <end position="20"/>
    </location>
</feature>
<evidence type="ECO:0000313" key="7">
    <source>
        <dbReference type="EMBL" id="CAF9929863.1"/>
    </source>
</evidence>
<dbReference type="PANTHER" id="PTHR14087">
    <property type="entry name" value="THYMOCYTE NUCLEAR PROTEIN 1"/>
    <property type="match status" value="1"/>
</dbReference>
<feature type="region of interest" description="Disordered" evidence="5">
    <location>
        <begin position="1"/>
        <end position="115"/>
    </location>
</feature>
<evidence type="ECO:0000259" key="6">
    <source>
        <dbReference type="Pfam" id="PF01878"/>
    </source>
</evidence>
<evidence type="ECO:0000256" key="3">
    <source>
        <dbReference type="ARBA" id="ARBA00022553"/>
    </source>
</evidence>
<accession>A0A8H3FY96</accession>
<dbReference type="Gene3D" id="3.10.590.10">
    <property type="entry name" value="ph1033 like domains"/>
    <property type="match status" value="1"/>
</dbReference>
<feature type="domain" description="EVE" evidence="6">
    <location>
        <begin position="144"/>
        <end position="302"/>
    </location>
</feature>
<keyword evidence="3" id="KW-0597">Phosphoprotein</keyword>
<evidence type="ECO:0000256" key="4">
    <source>
        <dbReference type="ARBA" id="ARBA00023242"/>
    </source>
</evidence>
<dbReference type="FunFam" id="3.10.590.10:FF:000003">
    <property type="entry name" value="Thymocyte nuclear protein 1"/>
    <property type="match status" value="1"/>
</dbReference>
<dbReference type="AlphaFoldDB" id="A0A8H3FY96"/>
<dbReference type="EMBL" id="CAJPDT010000055">
    <property type="protein sequence ID" value="CAF9929863.1"/>
    <property type="molecule type" value="Genomic_DNA"/>
</dbReference>
<dbReference type="PANTHER" id="PTHR14087:SF7">
    <property type="entry name" value="THYMOCYTE NUCLEAR PROTEIN 1"/>
    <property type="match status" value="1"/>
</dbReference>
<dbReference type="InterPro" id="IPR002740">
    <property type="entry name" value="EVE_domain"/>
</dbReference>
<dbReference type="GO" id="GO:0005634">
    <property type="term" value="C:nucleus"/>
    <property type="evidence" value="ECO:0007669"/>
    <property type="project" value="UniProtKB-SubCell"/>
</dbReference>
<name>A0A8H3FY96_9LECA</name>
<dbReference type="Pfam" id="PF01878">
    <property type="entry name" value="EVE"/>
    <property type="match status" value="1"/>
</dbReference>
<protein>
    <recommendedName>
        <fullName evidence="2">Thymocyte nuclear protein 1</fullName>
    </recommendedName>
</protein>
<keyword evidence="4" id="KW-0539">Nucleus</keyword>
<evidence type="ECO:0000256" key="5">
    <source>
        <dbReference type="SAM" id="MobiDB-lite"/>
    </source>
</evidence>
<gene>
    <name evidence="7" type="ORF">IMSHALPRED_008016</name>
</gene>
<feature type="compositionally biased region" description="Polar residues" evidence="5">
    <location>
        <begin position="47"/>
        <end position="56"/>
    </location>
</feature>
<reference evidence="7" key="1">
    <citation type="submission" date="2021-03" db="EMBL/GenBank/DDBJ databases">
        <authorList>
            <person name="Tagirdzhanova G."/>
        </authorList>
    </citation>
    <scope>NUCLEOTIDE SEQUENCE</scope>
</reference>
<dbReference type="OrthoDB" id="41445at2759"/>
<comment type="subcellular location">
    <subcellularLocation>
        <location evidence="1">Nucleus</location>
    </subcellularLocation>
</comment>